<comment type="caution">
    <text evidence="1">The sequence shown here is derived from an EMBL/GenBank/DDBJ whole genome shotgun (WGS) entry which is preliminary data.</text>
</comment>
<dbReference type="OrthoDB" id="836928at2"/>
<dbReference type="RefSeq" id="WP_109417604.1">
    <property type="nucleotide sequence ID" value="NZ_QEAS01000019.1"/>
</dbReference>
<name>A0A2U2PCX1_9SPHI</name>
<gene>
    <name evidence="1" type="ORF">DDR33_19895</name>
</gene>
<accession>A0A2U2PCX1</accession>
<dbReference type="AlphaFoldDB" id="A0A2U2PCX1"/>
<sequence>MHTVQNQKALIDHLQKSILKWEGYKAPSETHERMGLGPIEAAFPNQVFPLGSIHEMICANTEQATACAGLVSGLLSVMMQKGGVCLWISLKDNIFPPALGSFGISPDRLIFIRVMNDPEALWVMEEALKYPGLAAVVTEVRKLDFKQSRRLQLAVEYSHVTGFVLRNMPAKMAPTASAARWIVKHLPSRLEDDMPGLGFPRWQVSLLKVRNGNPGKWMIEWTGDKFKLIEEQKSIHSLEQKAG</sequence>
<reference evidence="1 2" key="1">
    <citation type="submission" date="2018-04" db="EMBL/GenBank/DDBJ databases">
        <title>Pedobacter chongqingensis sp. nov., isolated from a rottenly hemp rope.</title>
        <authorList>
            <person name="Cai Y."/>
        </authorList>
    </citation>
    <scope>NUCLEOTIDE SEQUENCE [LARGE SCALE GENOMIC DNA]</scope>
    <source>
        <strain evidence="1 2">FJ4-8</strain>
    </source>
</reference>
<dbReference type="EMBL" id="QEAS01000019">
    <property type="protein sequence ID" value="PWG78969.1"/>
    <property type="molecule type" value="Genomic_DNA"/>
</dbReference>
<dbReference type="Proteomes" id="UP000245647">
    <property type="component" value="Unassembled WGS sequence"/>
</dbReference>
<protein>
    <submittedName>
        <fullName evidence="1">Error-prone repair protein ImuA</fullName>
    </submittedName>
</protein>
<dbReference type="InterPro" id="IPR027417">
    <property type="entry name" value="P-loop_NTPase"/>
</dbReference>
<proteinExistence type="predicted"/>
<dbReference type="SUPFAM" id="SSF52540">
    <property type="entry name" value="P-loop containing nucleoside triphosphate hydrolases"/>
    <property type="match status" value="1"/>
</dbReference>
<evidence type="ECO:0000313" key="2">
    <source>
        <dbReference type="Proteomes" id="UP000245647"/>
    </source>
</evidence>
<organism evidence="1 2">
    <name type="scientific">Pararcticibacter amylolyticus</name>
    <dbReference type="NCBI Taxonomy" id="2173175"/>
    <lineage>
        <taxon>Bacteria</taxon>
        <taxon>Pseudomonadati</taxon>
        <taxon>Bacteroidota</taxon>
        <taxon>Sphingobacteriia</taxon>
        <taxon>Sphingobacteriales</taxon>
        <taxon>Sphingobacteriaceae</taxon>
        <taxon>Pararcticibacter</taxon>
    </lineage>
</organism>
<evidence type="ECO:0000313" key="1">
    <source>
        <dbReference type="EMBL" id="PWG78969.1"/>
    </source>
</evidence>
<dbReference type="Gene3D" id="3.40.50.300">
    <property type="entry name" value="P-loop containing nucleotide triphosphate hydrolases"/>
    <property type="match status" value="1"/>
</dbReference>
<dbReference type="InterPro" id="IPR017026">
    <property type="entry name" value="ImuA"/>
</dbReference>
<keyword evidence="2" id="KW-1185">Reference proteome</keyword>
<dbReference type="PIRSF" id="PIRSF034285">
    <property type="entry name" value="UCP034285"/>
    <property type="match status" value="1"/>
</dbReference>